<dbReference type="InterPro" id="IPR028994">
    <property type="entry name" value="Integrin_alpha_N"/>
</dbReference>
<dbReference type="PROSITE" id="PS00134">
    <property type="entry name" value="TRYPSIN_HIS"/>
    <property type="match status" value="1"/>
</dbReference>
<dbReference type="Pfam" id="PF13365">
    <property type="entry name" value="Trypsin_2"/>
    <property type="match status" value="1"/>
</dbReference>
<sequence>MKRIPWARAAALGACVSLAIAVPALGARDTESQPVPRAAATDAAPSPPPVTAEAIRDARATEQYWTPERIRAAVPMDAVQDGGKGREAAGAPGAGRRSMVPTHRADAGVATVGVFLIRSEDGSATPNQFCSASAVASPTKSLVLTAAHCLKGDKPYRDAAFVPGYRAGDSQAGEAGETPYGLFPVQVGKVWIDGRYLTSSPSDDVDFAVVRVGPNSQGQLLEDAVGGGNRLTSVSSAQLARKNVTLVGYPGGQKTPLSCVNDTTAFQGRFLQIQCDGYRSGVSGGPFLEHFDGSRGDLVGAIGGYKTGGPTADVSYSSQFDGDVFRLYRQAVDDAVPDSAGPLGDGSTWQHATAMTGGRFHTTSVRNGTGDLIVRWSDGELSLYPGNRQYGFGTDITLVKKNELWKQARAITAGDFTGDSTDDLLVRWANGKLTLYKDVNETNKLRNEIQLKAPNGTWTHAYGLAAGRFGGGNTRRDDLVVRWSDGEVTLYPNVDGKGLHAEKQLAKRNPTWTHAADLVAGDFRTAAGDQDLVVRWSDGEVTGYENVAAKGLKGERQLRPAKSAWRNGRLVTAGAYGGGTRQDDLIALWPGGKLAMNGDTTLTALGRERVLVPARVG</sequence>
<dbReference type="Gene3D" id="2.40.10.10">
    <property type="entry name" value="Trypsin-like serine proteases"/>
    <property type="match status" value="2"/>
</dbReference>
<dbReference type="Proteomes" id="UP001307760">
    <property type="component" value="Unassembled WGS sequence"/>
</dbReference>
<feature type="signal peptide" evidence="2">
    <location>
        <begin position="1"/>
        <end position="26"/>
    </location>
</feature>
<dbReference type="InterPro" id="IPR009003">
    <property type="entry name" value="Peptidase_S1_PA"/>
</dbReference>
<name>A0ABU7NUU1_9ACTN</name>
<feature type="compositionally biased region" description="Low complexity" evidence="1">
    <location>
        <begin position="88"/>
        <end position="97"/>
    </location>
</feature>
<evidence type="ECO:0000313" key="4">
    <source>
        <dbReference type="Proteomes" id="UP001307760"/>
    </source>
</evidence>
<gene>
    <name evidence="3" type="ORF">V2J85_21770</name>
</gene>
<feature type="region of interest" description="Disordered" evidence="1">
    <location>
        <begin position="28"/>
        <end position="50"/>
    </location>
</feature>
<feature type="chain" id="PRO_5046080656" evidence="2">
    <location>
        <begin position="27"/>
        <end position="617"/>
    </location>
</feature>
<proteinExistence type="predicted"/>
<dbReference type="SUPFAM" id="SSF50494">
    <property type="entry name" value="Trypsin-like serine proteases"/>
    <property type="match status" value="1"/>
</dbReference>
<dbReference type="SUPFAM" id="SSF69318">
    <property type="entry name" value="Integrin alpha N-terminal domain"/>
    <property type="match status" value="1"/>
</dbReference>
<accession>A0ABU7NUU1</accession>
<evidence type="ECO:0000256" key="2">
    <source>
        <dbReference type="SAM" id="SignalP"/>
    </source>
</evidence>
<feature type="region of interest" description="Disordered" evidence="1">
    <location>
        <begin position="78"/>
        <end position="100"/>
    </location>
</feature>
<dbReference type="InterPro" id="IPR043504">
    <property type="entry name" value="Peptidase_S1_PA_chymotrypsin"/>
</dbReference>
<keyword evidence="2" id="KW-0732">Signal</keyword>
<organism evidence="3 4">
    <name type="scientific">Streptomyces bugieae</name>
    <dbReference type="NCBI Taxonomy" id="3098223"/>
    <lineage>
        <taxon>Bacteria</taxon>
        <taxon>Bacillati</taxon>
        <taxon>Actinomycetota</taxon>
        <taxon>Actinomycetes</taxon>
        <taxon>Kitasatosporales</taxon>
        <taxon>Streptomycetaceae</taxon>
        <taxon>Streptomyces</taxon>
    </lineage>
</organism>
<feature type="compositionally biased region" description="Low complexity" evidence="1">
    <location>
        <begin position="34"/>
        <end position="44"/>
    </location>
</feature>
<protein>
    <submittedName>
        <fullName evidence="3">Trypsin-like peptidase domain-containing protein</fullName>
    </submittedName>
</protein>
<keyword evidence="4" id="KW-1185">Reference proteome</keyword>
<evidence type="ECO:0000313" key="3">
    <source>
        <dbReference type="EMBL" id="MEE4421960.1"/>
    </source>
</evidence>
<evidence type="ECO:0000256" key="1">
    <source>
        <dbReference type="SAM" id="MobiDB-lite"/>
    </source>
</evidence>
<reference evidence="3 4" key="1">
    <citation type="submission" date="2023-12" db="EMBL/GenBank/DDBJ databases">
        <title>30 novel species of actinomycetes from the DSMZ collection.</title>
        <authorList>
            <person name="Nouioui I."/>
        </authorList>
    </citation>
    <scope>NUCLEOTIDE SEQUENCE [LARGE SCALE GENOMIC DNA]</scope>
    <source>
        <strain evidence="3 4">DSM 41528</strain>
    </source>
</reference>
<dbReference type="RefSeq" id="WP_330822500.1">
    <property type="nucleotide sequence ID" value="NZ_JAZBJP010000014.1"/>
</dbReference>
<comment type="caution">
    <text evidence="3">The sequence shown here is derived from an EMBL/GenBank/DDBJ whole genome shotgun (WGS) entry which is preliminary data.</text>
</comment>
<dbReference type="EMBL" id="JAZBJP010000014">
    <property type="protein sequence ID" value="MEE4421960.1"/>
    <property type="molecule type" value="Genomic_DNA"/>
</dbReference>
<dbReference type="InterPro" id="IPR018114">
    <property type="entry name" value="TRYPSIN_HIS"/>
</dbReference>